<evidence type="ECO:0000313" key="2">
    <source>
        <dbReference type="Proteomes" id="UP000887565"/>
    </source>
</evidence>
<evidence type="ECO:0000256" key="1">
    <source>
        <dbReference type="SAM" id="MobiDB-lite"/>
    </source>
</evidence>
<sequence length="148" mass="15394">DPRQRQVNVKSKGHRSRSVGNAVGQDLTSTIGDGPAYSSHWETNCSANGAPSGKSDAVKDAISACPKTLAIAHQGHIYRCARTKDAAPTTTLVARPNIPTAPALATPPAPAVAIFVEGGRTRLTDVTDPVCIADKYECTGPGPAHIRT</sequence>
<dbReference type="Proteomes" id="UP000887565">
    <property type="component" value="Unplaced"/>
</dbReference>
<feature type="region of interest" description="Disordered" evidence="1">
    <location>
        <begin position="1"/>
        <end position="30"/>
    </location>
</feature>
<evidence type="ECO:0000313" key="3">
    <source>
        <dbReference type="WBParaSite" id="nRc.2.0.1.t02159-RA"/>
    </source>
</evidence>
<reference evidence="3" key="1">
    <citation type="submission" date="2022-11" db="UniProtKB">
        <authorList>
            <consortium name="WormBaseParasite"/>
        </authorList>
    </citation>
    <scope>IDENTIFICATION</scope>
</reference>
<organism evidence="2 3">
    <name type="scientific">Romanomermis culicivorax</name>
    <name type="common">Nematode worm</name>
    <dbReference type="NCBI Taxonomy" id="13658"/>
    <lineage>
        <taxon>Eukaryota</taxon>
        <taxon>Metazoa</taxon>
        <taxon>Ecdysozoa</taxon>
        <taxon>Nematoda</taxon>
        <taxon>Enoplea</taxon>
        <taxon>Dorylaimia</taxon>
        <taxon>Mermithida</taxon>
        <taxon>Mermithoidea</taxon>
        <taxon>Mermithidae</taxon>
        <taxon>Romanomermis</taxon>
    </lineage>
</organism>
<dbReference type="WBParaSite" id="nRc.2.0.1.t02159-RA">
    <property type="protein sequence ID" value="nRc.2.0.1.t02159-RA"/>
    <property type="gene ID" value="nRc.2.0.1.g02159"/>
</dbReference>
<dbReference type="AlphaFoldDB" id="A0A915HKG5"/>
<protein>
    <submittedName>
        <fullName evidence="3">Uncharacterized protein</fullName>
    </submittedName>
</protein>
<proteinExistence type="predicted"/>
<name>A0A915HKG5_ROMCU</name>
<keyword evidence="2" id="KW-1185">Reference proteome</keyword>
<accession>A0A915HKG5</accession>